<evidence type="ECO:0000256" key="6">
    <source>
        <dbReference type="ARBA" id="ARBA00022962"/>
    </source>
</evidence>
<dbReference type="Proteomes" id="UP000295375">
    <property type="component" value="Unassembled WGS sequence"/>
</dbReference>
<dbReference type="SUPFAM" id="SSF52402">
    <property type="entry name" value="Adenine nucleotide alpha hydrolases-like"/>
    <property type="match status" value="1"/>
</dbReference>
<dbReference type="EMBL" id="SNYM01000005">
    <property type="protein sequence ID" value="TDQ49116.1"/>
    <property type="molecule type" value="Genomic_DNA"/>
</dbReference>
<feature type="domain" description="Glutamine amidotransferase type-2" evidence="11">
    <location>
        <begin position="2"/>
        <end position="214"/>
    </location>
</feature>
<accession>A0A4R6US91</accession>
<sequence length="634" mass="72082">MCGISGIFTLHNKKPIDESLLKKITDIIAHRGPDESGLFRADGVGLGHRRLSIIDLASGQQPMLSEDKKIALVFNGEIYNFVALRDELANLGHRFLTHSDTEVLLHAWIEWQEKCVERLRGMFAFAIYDQRRDGVFLARDHLGKKPLYYAELDNDDFVFGSELKVLTAHPRLQRIMDAQAIEEYFAYGYVPEPKSIYKNVYKLPPASAMWVSRAGIESIRTFWDVSFQARPALDQKQAEQELVERLREAVKIRLMSEVPLGAFLSGGVDSSSVVAMMAGLSDKPVNTCAISFGDPAFNETVYAQQIADRYKTNHFVREVDPNDFSLIDKLAEVYDEPYADSSALPTYRVCQLARERVTVVLSGDGGDENLAGYRRYLWHMREERMRQTLPLGLRKAIFGTLGKVYPKLDFAPRFLRAKATFQGLARESVEAYFHAVSIFKDDMRPQLASNELRKLLAGYHAGEVMQRHAAKAPTEHPMSLVQYLDFKTYLVGDILTKVDRASMAHALEVRVPFLDADFVDWMSGLPPEWKLNGSDGKHLLKSAMKSYLPHDLMYRKKMGFAVPLANWFRGPLRQTLEQELTAGELHELGLFNPRYIRHLLEQHFSGVRDYSAPLWTLSMFARFLRYAKPTGVAA</sequence>
<dbReference type="CDD" id="cd00712">
    <property type="entry name" value="AsnB"/>
    <property type="match status" value="1"/>
</dbReference>
<organism evidence="12 13">
    <name type="scientific">Permianibacter aggregans</name>
    <dbReference type="NCBI Taxonomy" id="1510150"/>
    <lineage>
        <taxon>Bacteria</taxon>
        <taxon>Pseudomonadati</taxon>
        <taxon>Pseudomonadota</taxon>
        <taxon>Gammaproteobacteria</taxon>
        <taxon>Pseudomonadales</taxon>
        <taxon>Pseudomonadaceae</taxon>
        <taxon>Permianibacter</taxon>
    </lineage>
</organism>
<dbReference type="AlphaFoldDB" id="A0A4R6US91"/>
<dbReference type="EC" id="6.3.5.4" evidence="3"/>
<feature type="binding site" evidence="9">
    <location>
        <begin position="362"/>
        <end position="363"/>
    </location>
    <ligand>
        <name>ATP</name>
        <dbReference type="ChEBI" id="CHEBI:30616"/>
    </ligand>
</feature>
<dbReference type="NCBIfam" id="TIGR03108">
    <property type="entry name" value="eps_aminotran_1"/>
    <property type="match status" value="1"/>
</dbReference>
<keyword evidence="13" id="KW-1185">Reference proteome</keyword>
<dbReference type="InterPro" id="IPR017932">
    <property type="entry name" value="GATase_2_dom"/>
</dbReference>
<comment type="similarity">
    <text evidence="2">Belongs to the asparagine synthetase family.</text>
</comment>
<protein>
    <recommendedName>
        <fullName evidence="3">asparagine synthase (glutamine-hydrolyzing)</fullName>
        <ecNumber evidence="3">6.3.5.4</ecNumber>
    </recommendedName>
</protein>
<dbReference type="GO" id="GO:0005524">
    <property type="term" value="F:ATP binding"/>
    <property type="evidence" value="ECO:0007669"/>
    <property type="project" value="UniProtKB-KW"/>
</dbReference>
<evidence type="ECO:0000256" key="3">
    <source>
        <dbReference type="ARBA" id="ARBA00012737"/>
    </source>
</evidence>
<gene>
    <name evidence="12" type="ORF">EV696_10590</name>
</gene>
<evidence type="ECO:0000256" key="1">
    <source>
        <dbReference type="ARBA" id="ARBA00005187"/>
    </source>
</evidence>
<keyword evidence="6 8" id="KW-0315">Glutamine amidotransferase</keyword>
<feature type="binding site" evidence="9">
    <location>
        <position position="100"/>
    </location>
    <ligand>
        <name>L-glutamine</name>
        <dbReference type="ChEBI" id="CHEBI:58359"/>
    </ligand>
</feature>
<dbReference type="SUPFAM" id="SSF56235">
    <property type="entry name" value="N-terminal nucleophile aminohydrolases (Ntn hydrolases)"/>
    <property type="match status" value="1"/>
</dbReference>
<dbReference type="RefSeq" id="WP_133589448.1">
    <property type="nucleotide sequence ID" value="NZ_CP037953.1"/>
</dbReference>
<dbReference type="Pfam" id="PF00733">
    <property type="entry name" value="Asn_synthase"/>
    <property type="match status" value="1"/>
</dbReference>
<feature type="binding site" evidence="9">
    <location>
        <position position="290"/>
    </location>
    <ligand>
        <name>ATP</name>
        <dbReference type="ChEBI" id="CHEBI:30616"/>
    </ligand>
</feature>
<dbReference type="OrthoDB" id="9763290at2"/>
<dbReference type="InterPro" id="IPR029055">
    <property type="entry name" value="Ntn_hydrolases_N"/>
</dbReference>
<keyword evidence="4 9" id="KW-0547">Nucleotide-binding</keyword>
<dbReference type="PANTHER" id="PTHR43284">
    <property type="entry name" value="ASPARAGINE SYNTHETASE (GLUTAMINE-HYDROLYZING)"/>
    <property type="match status" value="1"/>
</dbReference>
<dbReference type="Pfam" id="PF13537">
    <property type="entry name" value="GATase_7"/>
    <property type="match status" value="1"/>
</dbReference>
<name>A0A4R6US91_9GAMM</name>
<dbReference type="NCBIfam" id="TIGR01536">
    <property type="entry name" value="asn_synth_AEB"/>
    <property type="match status" value="1"/>
</dbReference>
<evidence type="ECO:0000256" key="7">
    <source>
        <dbReference type="ARBA" id="ARBA00048741"/>
    </source>
</evidence>
<dbReference type="GO" id="GO:0004066">
    <property type="term" value="F:asparagine synthase (glutamine-hydrolyzing) activity"/>
    <property type="evidence" value="ECO:0007669"/>
    <property type="project" value="UniProtKB-EC"/>
</dbReference>
<dbReference type="PANTHER" id="PTHR43284:SF1">
    <property type="entry name" value="ASPARAGINE SYNTHETASE"/>
    <property type="match status" value="1"/>
</dbReference>
<comment type="caution">
    <text evidence="12">The sequence shown here is derived from an EMBL/GenBank/DDBJ whole genome shotgun (WGS) entry which is preliminary data.</text>
</comment>
<evidence type="ECO:0000256" key="2">
    <source>
        <dbReference type="ARBA" id="ARBA00005752"/>
    </source>
</evidence>
<dbReference type="PROSITE" id="PS51278">
    <property type="entry name" value="GATASE_TYPE_2"/>
    <property type="match status" value="1"/>
</dbReference>
<comment type="pathway">
    <text evidence="1">Amino-acid biosynthesis; L-asparagine biosynthesis; L-asparagine from L-aspartate (L-Gln route): step 1/1.</text>
</comment>
<reference evidence="12 13" key="1">
    <citation type="submission" date="2019-03" db="EMBL/GenBank/DDBJ databases">
        <title>Genomic Encyclopedia of Type Strains, Phase IV (KMG-IV): sequencing the most valuable type-strain genomes for metagenomic binning, comparative biology and taxonomic classification.</title>
        <authorList>
            <person name="Goeker M."/>
        </authorList>
    </citation>
    <scope>NUCLEOTIDE SEQUENCE [LARGE SCALE GENOMIC DNA]</scope>
    <source>
        <strain evidence="12 13">DSM 103792</strain>
    </source>
</reference>
<feature type="site" description="Important for beta-aspartyl-AMP intermediate formation" evidence="10">
    <location>
        <position position="364"/>
    </location>
</feature>
<evidence type="ECO:0000256" key="9">
    <source>
        <dbReference type="PIRSR" id="PIRSR001589-2"/>
    </source>
</evidence>
<feature type="active site" description="For GATase activity" evidence="8">
    <location>
        <position position="2"/>
    </location>
</feature>
<dbReference type="Gene3D" id="3.40.50.620">
    <property type="entry name" value="HUPs"/>
    <property type="match status" value="2"/>
</dbReference>
<evidence type="ECO:0000313" key="12">
    <source>
        <dbReference type="EMBL" id="TDQ49116.1"/>
    </source>
</evidence>
<evidence type="ECO:0000256" key="8">
    <source>
        <dbReference type="PIRSR" id="PIRSR001589-1"/>
    </source>
</evidence>
<dbReference type="InterPro" id="IPR051786">
    <property type="entry name" value="ASN_synthetase/amidase"/>
</dbReference>
<evidence type="ECO:0000313" key="13">
    <source>
        <dbReference type="Proteomes" id="UP000295375"/>
    </source>
</evidence>
<dbReference type="CDD" id="cd01991">
    <property type="entry name" value="Asn_synthase_B_C"/>
    <property type="match status" value="1"/>
</dbReference>
<dbReference type="InterPro" id="IPR001962">
    <property type="entry name" value="Asn_synthase"/>
</dbReference>
<dbReference type="PIRSF" id="PIRSF001589">
    <property type="entry name" value="Asn_synthetase_glu-h"/>
    <property type="match status" value="1"/>
</dbReference>
<keyword evidence="8" id="KW-0028">Amino-acid biosynthesis</keyword>
<comment type="catalytic activity">
    <reaction evidence="7">
        <text>L-aspartate + L-glutamine + ATP + H2O = L-asparagine + L-glutamate + AMP + diphosphate + H(+)</text>
        <dbReference type="Rhea" id="RHEA:12228"/>
        <dbReference type="ChEBI" id="CHEBI:15377"/>
        <dbReference type="ChEBI" id="CHEBI:15378"/>
        <dbReference type="ChEBI" id="CHEBI:29985"/>
        <dbReference type="ChEBI" id="CHEBI:29991"/>
        <dbReference type="ChEBI" id="CHEBI:30616"/>
        <dbReference type="ChEBI" id="CHEBI:33019"/>
        <dbReference type="ChEBI" id="CHEBI:58048"/>
        <dbReference type="ChEBI" id="CHEBI:58359"/>
        <dbReference type="ChEBI" id="CHEBI:456215"/>
        <dbReference type="EC" id="6.3.5.4"/>
    </reaction>
</comment>
<evidence type="ECO:0000256" key="10">
    <source>
        <dbReference type="PIRSR" id="PIRSR001589-3"/>
    </source>
</evidence>
<evidence type="ECO:0000256" key="4">
    <source>
        <dbReference type="ARBA" id="ARBA00022741"/>
    </source>
</evidence>
<dbReference type="InterPro" id="IPR006426">
    <property type="entry name" value="Asn_synth_AEB"/>
</dbReference>
<keyword evidence="5 9" id="KW-0067">ATP-binding</keyword>
<evidence type="ECO:0000256" key="5">
    <source>
        <dbReference type="ARBA" id="ARBA00022840"/>
    </source>
</evidence>
<dbReference type="GO" id="GO:0006529">
    <property type="term" value="P:asparagine biosynthetic process"/>
    <property type="evidence" value="ECO:0007669"/>
    <property type="project" value="UniProtKB-KW"/>
</dbReference>
<evidence type="ECO:0000259" key="11">
    <source>
        <dbReference type="PROSITE" id="PS51278"/>
    </source>
</evidence>
<dbReference type="InterPro" id="IPR014729">
    <property type="entry name" value="Rossmann-like_a/b/a_fold"/>
</dbReference>
<dbReference type="GO" id="GO:0005829">
    <property type="term" value="C:cytosol"/>
    <property type="evidence" value="ECO:0007669"/>
    <property type="project" value="TreeGrafter"/>
</dbReference>
<dbReference type="InterPro" id="IPR017539">
    <property type="entry name" value="XrtA_amidotfase"/>
</dbReference>
<proteinExistence type="inferred from homology"/>
<dbReference type="Gene3D" id="3.60.20.10">
    <property type="entry name" value="Glutamine Phosphoribosylpyrophosphate, subunit 1, domain 1"/>
    <property type="match status" value="1"/>
</dbReference>
<keyword evidence="8" id="KW-0061">Asparagine biosynthesis</keyword>
<dbReference type="InterPro" id="IPR033738">
    <property type="entry name" value="AsnB_N"/>
</dbReference>